<dbReference type="Proteomes" id="UP000694872">
    <property type="component" value="Unplaced"/>
</dbReference>
<keyword evidence="9" id="KW-0675">Receptor</keyword>
<dbReference type="GO" id="GO:0005886">
    <property type="term" value="C:plasma membrane"/>
    <property type="evidence" value="ECO:0007669"/>
    <property type="project" value="TreeGrafter"/>
</dbReference>
<evidence type="ECO:0000256" key="14">
    <source>
        <dbReference type="SAM" id="Phobius"/>
    </source>
</evidence>
<evidence type="ECO:0000256" key="11">
    <source>
        <dbReference type="ARBA" id="ARBA00023239"/>
    </source>
</evidence>
<gene>
    <name evidence="17" type="primary">LOC106119620</name>
</gene>
<dbReference type="GO" id="GO:0001653">
    <property type="term" value="F:peptide receptor activity"/>
    <property type="evidence" value="ECO:0007669"/>
    <property type="project" value="TreeGrafter"/>
</dbReference>
<dbReference type="RefSeq" id="XP_013170120.1">
    <property type="nucleotide sequence ID" value="XM_013314666.1"/>
</dbReference>
<comment type="subcellular location">
    <subcellularLocation>
        <location evidence="1">Membrane</location>
        <topology evidence="1">Single-pass type I membrane protein</topology>
    </subcellularLocation>
</comment>
<dbReference type="Gene3D" id="3.30.70.1230">
    <property type="entry name" value="Nucleotide cyclase"/>
    <property type="match status" value="1"/>
</dbReference>
<dbReference type="GO" id="GO:0035556">
    <property type="term" value="P:intracellular signal transduction"/>
    <property type="evidence" value="ECO:0007669"/>
    <property type="project" value="InterPro"/>
</dbReference>
<evidence type="ECO:0000256" key="15">
    <source>
        <dbReference type="SAM" id="SignalP"/>
    </source>
</evidence>
<keyword evidence="6 14" id="KW-1133">Transmembrane helix</keyword>
<evidence type="ECO:0000256" key="7">
    <source>
        <dbReference type="ARBA" id="ARBA00023134"/>
    </source>
</evidence>
<dbReference type="FunFam" id="3.30.70.1230:FF:000004">
    <property type="entry name" value="Guanylate cyclase"/>
    <property type="match status" value="1"/>
</dbReference>
<keyword evidence="7" id="KW-0342">GTP-binding</keyword>
<protein>
    <recommendedName>
        <fullName evidence="2">guanylate cyclase</fullName>
        <ecNumber evidence="2">4.6.1.2</ecNumber>
    </recommendedName>
</protein>
<keyword evidence="3 14" id="KW-0812">Transmembrane</keyword>
<evidence type="ECO:0000256" key="2">
    <source>
        <dbReference type="ARBA" id="ARBA00012202"/>
    </source>
</evidence>
<dbReference type="Gene3D" id="6.10.250.780">
    <property type="match status" value="1"/>
</dbReference>
<keyword evidence="10" id="KW-0325">Glycoprotein</keyword>
<keyword evidence="5" id="KW-0547">Nucleotide-binding</keyword>
<dbReference type="InterPro" id="IPR029787">
    <property type="entry name" value="Nucleotide_cyclase"/>
</dbReference>
<organism evidence="17">
    <name type="scientific">Papilio xuthus</name>
    <name type="common">Asian swallowtail butterfly</name>
    <dbReference type="NCBI Taxonomy" id="66420"/>
    <lineage>
        <taxon>Eukaryota</taxon>
        <taxon>Metazoa</taxon>
        <taxon>Ecdysozoa</taxon>
        <taxon>Arthropoda</taxon>
        <taxon>Hexapoda</taxon>
        <taxon>Insecta</taxon>
        <taxon>Pterygota</taxon>
        <taxon>Neoptera</taxon>
        <taxon>Endopterygota</taxon>
        <taxon>Lepidoptera</taxon>
        <taxon>Glossata</taxon>
        <taxon>Ditrysia</taxon>
        <taxon>Papilionoidea</taxon>
        <taxon>Papilionidae</taxon>
        <taxon>Papilioninae</taxon>
        <taxon>Papilio</taxon>
    </lineage>
</organism>
<name>A0AAJ7EB45_PAPXU</name>
<keyword evidence="11 13" id="KW-0456">Lyase</keyword>
<dbReference type="GO" id="GO:0004383">
    <property type="term" value="F:guanylate cyclase activity"/>
    <property type="evidence" value="ECO:0007669"/>
    <property type="project" value="UniProtKB-EC"/>
</dbReference>
<feature type="signal peptide" evidence="15">
    <location>
        <begin position="1"/>
        <end position="19"/>
    </location>
</feature>
<evidence type="ECO:0000256" key="9">
    <source>
        <dbReference type="ARBA" id="ARBA00023170"/>
    </source>
</evidence>
<dbReference type="GeneID" id="106119620"/>
<dbReference type="PROSITE" id="PS50125">
    <property type="entry name" value="GUANYLATE_CYCLASE_2"/>
    <property type="match status" value="1"/>
</dbReference>
<accession>A0AAJ7EB45</accession>
<dbReference type="SUPFAM" id="SSF55073">
    <property type="entry name" value="Nucleotide cyclase"/>
    <property type="match status" value="1"/>
</dbReference>
<evidence type="ECO:0000256" key="6">
    <source>
        <dbReference type="ARBA" id="ARBA00022989"/>
    </source>
</evidence>
<dbReference type="EC" id="4.6.1.2" evidence="2"/>
<proteinExistence type="inferred from homology"/>
<dbReference type="PANTHER" id="PTHR11920">
    <property type="entry name" value="GUANYLYL CYCLASE"/>
    <property type="match status" value="1"/>
</dbReference>
<evidence type="ECO:0000256" key="10">
    <source>
        <dbReference type="ARBA" id="ARBA00023180"/>
    </source>
</evidence>
<dbReference type="Pfam" id="PF00211">
    <property type="entry name" value="Guanylate_cyc"/>
    <property type="match status" value="1"/>
</dbReference>
<dbReference type="PROSITE" id="PS00452">
    <property type="entry name" value="GUANYLATE_CYCLASE_1"/>
    <property type="match status" value="1"/>
</dbReference>
<sequence>MRTMEELSLVLMLSIYASTSEKLDMQMVAEILVHLASGQDHMQTVTQYLELESLIEEVEMMETVGLIFNNTEALHLDGNVAIDVVKQWAMNNKDSAENSLQDLKQIQQVLWNVIRTSASHEVWSARRTLGIGVAVLIIVLLASPVLILLLRHTIWTIQTFTESIELSNQRLVAEKRKSDVLLSRMLPMAVIRRLRAQRTVPAESFDAVTIFFSDIVGFTNISATSTPIEVINMLNMLYRLFDEKIVQHDVYKVETIGDAYMVVSGLPQRNGNRHASEIADMSLSLMRGLEGARVPHRPEELLRIRAGINTGPCVAGVVGTTMPRYCLFGDTINTASRMESTGEAMKIHISQTTKKALDSIGKYEIESRGIIDIPGKGVMETFWLLGKIGGLPQESPRCMRLHDYDQNILEMLIKS</sequence>
<evidence type="ECO:0000313" key="17">
    <source>
        <dbReference type="RefSeq" id="XP_013170120.1"/>
    </source>
</evidence>
<evidence type="ECO:0000256" key="12">
    <source>
        <dbReference type="ARBA" id="ARBA00023293"/>
    </source>
</evidence>
<dbReference type="GO" id="GO:0004016">
    <property type="term" value="F:adenylate cyclase activity"/>
    <property type="evidence" value="ECO:0007669"/>
    <property type="project" value="TreeGrafter"/>
</dbReference>
<evidence type="ECO:0000256" key="13">
    <source>
        <dbReference type="RuleBase" id="RU000405"/>
    </source>
</evidence>
<dbReference type="InterPro" id="IPR001054">
    <property type="entry name" value="A/G_cyclase"/>
</dbReference>
<keyword evidence="8 14" id="KW-0472">Membrane</keyword>
<dbReference type="AlphaFoldDB" id="A0AAJ7EB45"/>
<dbReference type="InterPro" id="IPR018297">
    <property type="entry name" value="A/G_cyclase_CS"/>
</dbReference>
<dbReference type="GO" id="GO:0005525">
    <property type="term" value="F:GTP binding"/>
    <property type="evidence" value="ECO:0007669"/>
    <property type="project" value="UniProtKB-KW"/>
</dbReference>
<feature type="transmembrane region" description="Helical" evidence="14">
    <location>
        <begin position="129"/>
        <end position="150"/>
    </location>
</feature>
<evidence type="ECO:0000256" key="3">
    <source>
        <dbReference type="ARBA" id="ARBA00022692"/>
    </source>
</evidence>
<dbReference type="GO" id="GO:0007168">
    <property type="term" value="P:receptor guanylyl cyclase signaling pathway"/>
    <property type="evidence" value="ECO:0007669"/>
    <property type="project" value="TreeGrafter"/>
</dbReference>
<dbReference type="CDD" id="cd07302">
    <property type="entry name" value="CHD"/>
    <property type="match status" value="1"/>
</dbReference>
<evidence type="ECO:0000256" key="5">
    <source>
        <dbReference type="ARBA" id="ARBA00022741"/>
    </source>
</evidence>
<dbReference type="KEGG" id="pxu:106119620"/>
<dbReference type="InterPro" id="IPR050401">
    <property type="entry name" value="Cyclic_nucleotide_synthase"/>
</dbReference>
<dbReference type="PANTHER" id="PTHR11920:SF501">
    <property type="entry name" value="GUANYLATE CYCLASE 32E"/>
    <property type="match status" value="1"/>
</dbReference>
<evidence type="ECO:0000256" key="1">
    <source>
        <dbReference type="ARBA" id="ARBA00004479"/>
    </source>
</evidence>
<evidence type="ECO:0000259" key="16">
    <source>
        <dbReference type="PROSITE" id="PS50125"/>
    </source>
</evidence>
<feature type="domain" description="Guanylate cyclase" evidence="16">
    <location>
        <begin position="209"/>
        <end position="339"/>
    </location>
</feature>
<dbReference type="SMART" id="SM00044">
    <property type="entry name" value="CYCc"/>
    <property type="match status" value="1"/>
</dbReference>
<reference evidence="17" key="1">
    <citation type="submission" date="2025-08" db="UniProtKB">
        <authorList>
            <consortium name="RefSeq"/>
        </authorList>
    </citation>
    <scope>IDENTIFICATION</scope>
</reference>
<evidence type="ECO:0000256" key="8">
    <source>
        <dbReference type="ARBA" id="ARBA00023136"/>
    </source>
</evidence>
<keyword evidence="4 15" id="KW-0732">Signal</keyword>
<comment type="similarity">
    <text evidence="13">Belongs to the adenylyl cyclase class-4/guanylyl cyclase family.</text>
</comment>
<evidence type="ECO:0000256" key="4">
    <source>
        <dbReference type="ARBA" id="ARBA00022729"/>
    </source>
</evidence>
<keyword evidence="12" id="KW-0141">cGMP biosynthesis</keyword>
<feature type="chain" id="PRO_5042538151" description="guanylate cyclase" evidence="15">
    <location>
        <begin position="20"/>
        <end position="415"/>
    </location>
</feature>